<gene>
    <name evidence="2" type="ORF">CALVIDRAFT_334880</name>
</gene>
<name>A0A167HM17_CALVF</name>
<organism evidence="2 3">
    <name type="scientific">Calocera viscosa (strain TUFC12733)</name>
    <dbReference type="NCBI Taxonomy" id="1330018"/>
    <lineage>
        <taxon>Eukaryota</taxon>
        <taxon>Fungi</taxon>
        <taxon>Dikarya</taxon>
        <taxon>Basidiomycota</taxon>
        <taxon>Agaricomycotina</taxon>
        <taxon>Dacrymycetes</taxon>
        <taxon>Dacrymycetales</taxon>
        <taxon>Dacrymycetaceae</taxon>
        <taxon>Calocera</taxon>
    </lineage>
</organism>
<proteinExistence type="predicted"/>
<evidence type="ECO:0000313" key="3">
    <source>
        <dbReference type="Proteomes" id="UP000076738"/>
    </source>
</evidence>
<dbReference type="EMBL" id="KV417318">
    <property type="protein sequence ID" value="KZO91776.1"/>
    <property type="molecule type" value="Genomic_DNA"/>
</dbReference>
<feature type="chain" id="PRO_5007887659" description="Secreted protein" evidence="1">
    <location>
        <begin position="26"/>
        <end position="72"/>
    </location>
</feature>
<keyword evidence="3" id="KW-1185">Reference proteome</keyword>
<evidence type="ECO:0000313" key="2">
    <source>
        <dbReference type="EMBL" id="KZO91776.1"/>
    </source>
</evidence>
<evidence type="ECO:0000256" key="1">
    <source>
        <dbReference type="SAM" id="SignalP"/>
    </source>
</evidence>
<dbReference type="Proteomes" id="UP000076738">
    <property type="component" value="Unassembled WGS sequence"/>
</dbReference>
<sequence length="72" mass="8097">MHRYACRPLWLGGLTLRICSLPAYGREALPLLHRIRARRPCYGEDARKEQPLPVTQNAVSQCEVATQTACSC</sequence>
<keyword evidence="1" id="KW-0732">Signal</keyword>
<dbReference type="AlphaFoldDB" id="A0A167HM17"/>
<protein>
    <recommendedName>
        <fullName evidence="4">Secreted protein</fullName>
    </recommendedName>
</protein>
<reference evidence="2 3" key="1">
    <citation type="journal article" date="2016" name="Mol. Biol. Evol.">
        <title>Comparative Genomics of Early-Diverging Mushroom-Forming Fungi Provides Insights into the Origins of Lignocellulose Decay Capabilities.</title>
        <authorList>
            <person name="Nagy L.G."/>
            <person name="Riley R."/>
            <person name="Tritt A."/>
            <person name="Adam C."/>
            <person name="Daum C."/>
            <person name="Floudas D."/>
            <person name="Sun H."/>
            <person name="Yadav J.S."/>
            <person name="Pangilinan J."/>
            <person name="Larsson K.H."/>
            <person name="Matsuura K."/>
            <person name="Barry K."/>
            <person name="Labutti K."/>
            <person name="Kuo R."/>
            <person name="Ohm R.A."/>
            <person name="Bhattacharya S.S."/>
            <person name="Shirouzu T."/>
            <person name="Yoshinaga Y."/>
            <person name="Martin F.M."/>
            <person name="Grigoriev I.V."/>
            <person name="Hibbett D.S."/>
        </authorList>
    </citation>
    <scope>NUCLEOTIDE SEQUENCE [LARGE SCALE GENOMIC DNA]</scope>
    <source>
        <strain evidence="2 3">TUFC12733</strain>
    </source>
</reference>
<feature type="signal peptide" evidence="1">
    <location>
        <begin position="1"/>
        <end position="25"/>
    </location>
</feature>
<evidence type="ECO:0008006" key="4">
    <source>
        <dbReference type="Google" id="ProtNLM"/>
    </source>
</evidence>
<accession>A0A167HM17</accession>